<organism evidence="2 3">
    <name type="scientific">Catalinimonas alkaloidigena</name>
    <dbReference type="NCBI Taxonomy" id="1075417"/>
    <lineage>
        <taxon>Bacteria</taxon>
        <taxon>Pseudomonadati</taxon>
        <taxon>Bacteroidota</taxon>
        <taxon>Cytophagia</taxon>
        <taxon>Cytophagales</taxon>
        <taxon>Catalimonadaceae</taxon>
        <taxon>Catalinimonas</taxon>
    </lineage>
</organism>
<reference evidence="2 3" key="1">
    <citation type="submission" date="2016-10" db="EMBL/GenBank/DDBJ databases">
        <authorList>
            <person name="de Groot N.N."/>
        </authorList>
    </citation>
    <scope>NUCLEOTIDE SEQUENCE [LARGE SCALE GENOMIC DNA]</scope>
    <source>
        <strain evidence="2 3">DSM 25186</strain>
    </source>
</reference>
<protein>
    <submittedName>
        <fullName evidence="2">NADPH:quinone reductase</fullName>
    </submittedName>
</protein>
<feature type="domain" description="Enoyl reductase (ER)" evidence="1">
    <location>
        <begin position="17"/>
        <end position="318"/>
    </location>
</feature>
<proteinExistence type="predicted"/>
<dbReference type="Gene3D" id="3.90.180.10">
    <property type="entry name" value="Medium-chain alcohol dehydrogenases, catalytic domain"/>
    <property type="match status" value="1"/>
</dbReference>
<dbReference type="GO" id="GO:0016491">
    <property type="term" value="F:oxidoreductase activity"/>
    <property type="evidence" value="ECO:0007669"/>
    <property type="project" value="InterPro"/>
</dbReference>
<dbReference type="Pfam" id="PF08240">
    <property type="entry name" value="ADH_N"/>
    <property type="match status" value="1"/>
</dbReference>
<keyword evidence="3" id="KW-1185">Reference proteome</keyword>
<dbReference type="SUPFAM" id="SSF50129">
    <property type="entry name" value="GroES-like"/>
    <property type="match status" value="1"/>
</dbReference>
<evidence type="ECO:0000313" key="2">
    <source>
        <dbReference type="EMBL" id="SDM52054.1"/>
    </source>
</evidence>
<dbReference type="Proteomes" id="UP000198510">
    <property type="component" value="Unassembled WGS sequence"/>
</dbReference>
<dbReference type="PANTHER" id="PTHR11695">
    <property type="entry name" value="ALCOHOL DEHYDROGENASE RELATED"/>
    <property type="match status" value="1"/>
</dbReference>
<evidence type="ECO:0000259" key="1">
    <source>
        <dbReference type="SMART" id="SM00829"/>
    </source>
</evidence>
<dbReference type="InterPro" id="IPR011032">
    <property type="entry name" value="GroES-like_sf"/>
</dbReference>
<sequence>MKQNNSAMKAITYSRFGDLNVLQTVDEPQPVAQADQVLVHVKAVSLNPLDWKIRKGEMRLMSGSTFPKHTGTDFAGIVERVGSSVTHVEPGDEVFGVVKNGMKEGALAEYVAVAASHVWKKPTSLEYAQAASIPTVGAAAVAALEKMGPLQAGTQVLVNGATGGFGMFLLQLLSNTDATITAVTSTNALELANAWGADRVIDYKKENVLSQQATYDVVIDLSGKMGYRNAKRILKRRARFINVIPQPADILASWVNNWFTGKKHLVLLSGPSSENMNRLIKAIDDGLQVEVSKTFPFAQAKEAYQYAERGGYVGKVAVTVA</sequence>
<dbReference type="SUPFAM" id="SSF51735">
    <property type="entry name" value="NAD(P)-binding Rossmann-fold domains"/>
    <property type="match status" value="1"/>
</dbReference>
<dbReference type="InterPro" id="IPR020843">
    <property type="entry name" value="ER"/>
</dbReference>
<dbReference type="EMBL" id="FNFO01000015">
    <property type="protein sequence ID" value="SDM52054.1"/>
    <property type="molecule type" value="Genomic_DNA"/>
</dbReference>
<dbReference type="InterPro" id="IPR013154">
    <property type="entry name" value="ADH-like_N"/>
</dbReference>
<dbReference type="Gene3D" id="3.40.50.720">
    <property type="entry name" value="NAD(P)-binding Rossmann-like Domain"/>
    <property type="match status" value="1"/>
</dbReference>
<name>A0A1G9TXD1_9BACT</name>
<dbReference type="InterPro" id="IPR050700">
    <property type="entry name" value="YIM1/Zinc_Alcohol_DH_Fams"/>
</dbReference>
<accession>A0A1G9TXD1</accession>
<dbReference type="InterPro" id="IPR036291">
    <property type="entry name" value="NAD(P)-bd_dom_sf"/>
</dbReference>
<dbReference type="CDD" id="cd08267">
    <property type="entry name" value="MDR1"/>
    <property type="match status" value="1"/>
</dbReference>
<dbReference type="OrthoDB" id="648910at2"/>
<dbReference type="Pfam" id="PF13602">
    <property type="entry name" value="ADH_zinc_N_2"/>
    <property type="match status" value="1"/>
</dbReference>
<dbReference type="PANTHER" id="PTHR11695:SF294">
    <property type="entry name" value="RETICULON-4-INTERACTING PROTEIN 1, MITOCHONDRIAL"/>
    <property type="match status" value="1"/>
</dbReference>
<dbReference type="AlphaFoldDB" id="A0A1G9TXD1"/>
<gene>
    <name evidence="2" type="ORF">SAMN05421823_11515</name>
</gene>
<dbReference type="STRING" id="1075417.SAMN05421823_11515"/>
<evidence type="ECO:0000313" key="3">
    <source>
        <dbReference type="Proteomes" id="UP000198510"/>
    </source>
</evidence>
<dbReference type="SMART" id="SM00829">
    <property type="entry name" value="PKS_ER"/>
    <property type="match status" value="1"/>
</dbReference>